<dbReference type="Gene3D" id="2.160.20.10">
    <property type="entry name" value="Single-stranded right-handed beta-helix, Pectin lyase-like"/>
    <property type="match status" value="1"/>
</dbReference>
<dbReference type="InterPro" id="IPR012334">
    <property type="entry name" value="Pectin_lyas_fold"/>
</dbReference>
<accession>A0A653IB25</accession>
<dbReference type="Proteomes" id="UP000439752">
    <property type="component" value="Unassembled WGS sequence"/>
</dbReference>
<proteinExistence type="predicted"/>
<evidence type="ECO:0000313" key="3">
    <source>
        <dbReference type="Proteomes" id="UP000439752"/>
    </source>
</evidence>
<dbReference type="AlphaFoldDB" id="A0A653IB25"/>
<gene>
    <name evidence="2" type="ORF">EXIGUO9Y_270255</name>
</gene>
<feature type="chain" id="PRO_5039706743" evidence="1">
    <location>
        <begin position="22"/>
        <end position="401"/>
    </location>
</feature>
<keyword evidence="1" id="KW-0732">Signal</keyword>
<feature type="signal peptide" evidence="1">
    <location>
        <begin position="1"/>
        <end position="21"/>
    </location>
</feature>
<dbReference type="SUPFAM" id="SSF51126">
    <property type="entry name" value="Pectin lyase-like"/>
    <property type="match status" value="1"/>
</dbReference>
<protein>
    <submittedName>
        <fullName evidence="2">Uncharacterized protein</fullName>
    </submittedName>
</protein>
<evidence type="ECO:0000256" key="1">
    <source>
        <dbReference type="SAM" id="SignalP"/>
    </source>
</evidence>
<dbReference type="InterPro" id="IPR011050">
    <property type="entry name" value="Pectin_lyase_fold/virulence"/>
</dbReference>
<dbReference type="SMART" id="SM00710">
    <property type="entry name" value="PbH1"/>
    <property type="match status" value="3"/>
</dbReference>
<evidence type="ECO:0000313" key="2">
    <source>
        <dbReference type="EMBL" id="VWX36341.1"/>
    </source>
</evidence>
<sequence length="401" mass="44919">MERLKKLILVCLCAMSFTFIAPDIERVESMKTYRITPRTEPIDSVLRKYSTYNEKTKNYYTLRSYLEKIEAEGGGTLVLAKGTYLSPIRVGVPSNTTIRLEDGAVIKKTFDTGTTKIAATTSVFDLVPPSVLRLKTTVGKYNGSHHVTIEGQGNAQIDLSHLARGAAFAIAHNANLYIGGLTIRNQNGSHAIELDATNHAVIENMAFINATMIKNTGPNESINLDTPDPVTQGFRWKWSAQDRTPNQNIVIRNNTFKNINVAVGTHQYSQDRPHQNIRIEYNTIDGTKDHAISMMNWEKPIVQMNTIRNVHRADGKAIAILGRGVIGGIIKGNKIENTDRAIQMQPHQSNGFKPIYNRFTDAEKLNFRKNKIKQVNVGQVVLYSKLNDFSVETSERFNFVP</sequence>
<reference evidence="2 3" key="1">
    <citation type="submission" date="2019-10" db="EMBL/GenBank/DDBJ databases">
        <authorList>
            <person name="Karimi E."/>
        </authorList>
    </citation>
    <scope>NUCLEOTIDE SEQUENCE [LARGE SCALE GENOMIC DNA]</scope>
    <source>
        <strain evidence="2">Exiguobacterium sp. 9Y</strain>
    </source>
</reference>
<name>A0A653IB25_9BACL</name>
<dbReference type="EMBL" id="CABWKQ010000020">
    <property type="protein sequence ID" value="VWX36341.1"/>
    <property type="molecule type" value="Genomic_DNA"/>
</dbReference>
<keyword evidence="3" id="KW-1185">Reference proteome</keyword>
<organism evidence="2 3">
    <name type="scientific">Exiguobacterium oxidotolerans</name>
    <dbReference type="NCBI Taxonomy" id="223958"/>
    <lineage>
        <taxon>Bacteria</taxon>
        <taxon>Bacillati</taxon>
        <taxon>Bacillota</taxon>
        <taxon>Bacilli</taxon>
        <taxon>Bacillales</taxon>
        <taxon>Bacillales Family XII. Incertae Sedis</taxon>
        <taxon>Exiguobacterium</taxon>
    </lineage>
</organism>
<dbReference type="InterPro" id="IPR006626">
    <property type="entry name" value="PbH1"/>
</dbReference>